<name>A0A7H1MZM7_9PROT</name>
<dbReference type="KEGG" id="dvn:HQ394_05525"/>
<proteinExistence type="predicted"/>
<evidence type="ECO:0000256" key="1">
    <source>
        <dbReference type="SAM" id="MobiDB-lite"/>
    </source>
</evidence>
<keyword evidence="3" id="KW-1185">Reference proteome</keyword>
<feature type="region of interest" description="Disordered" evidence="1">
    <location>
        <begin position="1"/>
        <end position="27"/>
    </location>
</feature>
<organism evidence="2 3">
    <name type="scientific">Defluviicoccus vanus</name>
    <dbReference type="NCBI Taxonomy" id="111831"/>
    <lineage>
        <taxon>Bacteria</taxon>
        <taxon>Pseudomonadati</taxon>
        <taxon>Pseudomonadota</taxon>
        <taxon>Alphaproteobacteria</taxon>
        <taxon>Rhodospirillales</taxon>
        <taxon>Rhodospirillaceae</taxon>
        <taxon>Defluviicoccus</taxon>
    </lineage>
</organism>
<gene>
    <name evidence="2" type="ORF">HQ394_05525</name>
</gene>
<reference evidence="2 3" key="1">
    <citation type="submission" date="2020-05" db="EMBL/GenBank/DDBJ databases">
        <title>Complete closed genome sequence of Defluviicoccus vanus.</title>
        <authorList>
            <person name="Bessarab I."/>
            <person name="Arumugam K."/>
            <person name="Maszenan A.M."/>
            <person name="Seviour R.J."/>
            <person name="Williams R.B."/>
        </authorList>
    </citation>
    <scope>NUCLEOTIDE SEQUENCE [LARGE SCALE GENOMIC DNA]</scope>
    <source>
        <strain evidence="2 3">Ben 114</strain>
    </source>
</reference>
<evidence type="ECO:0000313" key="3">
    <source>
        <dbReference type="Proteomes" id="UP000516369"/>
    </source>
</evidence>
<dbReference type="AlphaFoldDB" id="A0A7H1MZM7"/>
<evidence type="ECO:0000313" key="2">
    <source>
        <dbReference type="EMBL" id="QNT68913.1"/>
    </source>
</evidence>
<sequence length="47" mass="4901">MAATTGADKKEKASVKMAGDNRDLIQGPIRTAPGRAIAASPHLTLRI</sequence>
<accession>A0A7H1MZM7</accession>
<dbReference type="Proteomes" id="UP000516369">
    <property type="component" value="Chromosome"/>
</dbReference>
<dbReference type="EMBL" id="CP053923">
    <property type="protein sequence ID" value="QNT68913.1"/>
    <property type="molecule type" value="Genomic_DNA"/>
</dbReference>
<protein>
    <submittedName>
        <fullName evidence="2">Uncharacterized protein</fullName>
    </submittedName>
</protein>
<feature type="compositionally biased region" description="Basic and acidic residues" evidence="1">
    <location>
        <begin position="7"/>
        <end position="23"/>
    </location>
</feature>